<name>A0A3A4R607_9BACT</name>
<evidence type="ECO:0000256" key="2">
    <source>
        <dbReference type="ARBA" id="ARBA00030602"/>
    </source>
</evidence>
<comment type="caution">
    <text evidence="4">The sequence shown here is derived from an EMBL/GenBank/DDBJ whole genome shotgun (WGS) entry which is preliminary data.</text>
</comment>
<dbReference type="CDD" id="cd06661">
    <property type="entry name" value="GGCT_like"/>
    <property type="match status" value="1"/>
</dbReference>
<sequence length="614" mass="71365">MNIFVYGTLISESNQKIITGKSFSRERAVLRNYRKVTSAVCFPFIVPYRGSEVEGYILYDIDHDSLAKMDKYEAEGDLYFRRTVIVDIENRDDSVECDVYIGNVRSIRNYFMPGTDIDDRIEKYVETEIDELLISDFLTSQLPQKQDFAKAIGDKRIIKELFGANVEEIVQTHVSRFNLSLSFLAKNLKKTGLPSLENIKGNQEIAPYADNYIHFAVRHIIFNQIEDQVRDDFTGEVKVKHQFFAHTISVMLALELMNNNHKQIEELIARYKANVMHNDWEYTDYAEKAIKIADTVYDYQQIARQVDVVKKNRNVGATPLGAELEFSTVGRYAVHKEKPIDPLYNHFHYFHDFDFTRRMWKLGGHVDDHRYIDPDRGRSYGFLEYAFGRFRIYGDLSKPVTLDPWVLNRLINEATRFTGIRTHSLHISIQADQPIKFDRPNEINHLLCLLLLGGDLGYDQYGILREKRIFNKEIVDSAGLVRFNTENIHYADEERQEKSVVIEYQFPRLYKEFNYQPLIMALKGYQIALNPRPLCLAESVDNIAHAEMNALKGWAENPSPLDEKDINDFLKIVEYGLMNEDDGQPAHKLTYIKKNLSLLSVQLKAKNKFIQLNS</sequence>
<keyword evidence="1 4" id="KW-0808">Transferase</keyword>
<proteinExistence type="predicted"/>
<evidence type="ECO:0000256" key="1">
    <source>
        <dbReference type="ARBA" id="ARBA00022679"/>
    </source>
</evidence>
<dbReference type="EMBL" id="QZJZ01000040">
    <property type="protein sequence ID" value="RJP59856.1"/>
    <property type="molecule type" value="Genomic_DNA"/>
</dbReference>
<dbReference type="Proteomes" id="UP000266426">
    <property type="component" value="Unassembled WGS sequence"/>
</dbReference>
<dbReference type="PANTHER" id="PTHR31544">
    <property type="entry name" value="AIG2-LIKE PROTEIN D"/>
    <property type="match status" value="1"/>
</dbReference>
<organism evidence="4 5">
    <name type="scientific">Candidatus Auribacter fodinae</name>
    <dbReference type="NCBI Taxonomy" id="2093366"/>
    <lineage>
        <taxon>Bacteria</taxon>
        <taxon>Pseudomonadati</taxon>
        <taxon>Candidatus Auribacterota</taxon>
        <taxon>Candidatus Auribacteria</taxon>
        <taxon>Candidatus Auribacterales</taxon>
        <taxon>Candidatus Auribacteraceae</taxon>
        <taxon>Candidatus Auribacter</taxon>
    </lineage>
</organism>
<evidence type="ECO:0000313" key="5">
    <source>
        <dbReference type="Proteomes" id="UP000266426"/>
    </source>
</evidence>
<dbReference type="Gene3D" id="3.10.490.10">
    <property type="entry name" value="Gamma-glutamyl cyclotransferase-like"/>
    <property type="match status" value="1"/>
</dbReference>
<dbReference type="InterPro" id="IPR045038">
    <property type="entry name" value="AIG2-like"/>
</dbReference>
<reference evidence="4 5" key="1">
    <citation type="journal article" date="2017" name="ISME J.">
        <title>Energy and carbon metabolisms in a deep terrestrial subsurface fluid microbial community.</title>
        <authorList>
            <person name="Momper L."/>
            <person name="Jungbluth S.P."/>
            <person name="Lee M.D."/>
            <person name="Amend J.P."/>
        </authorList>
    </citation>
    <scope>NUCLEOTIDE SEQUENCE [LARGE SCALE GENOMIC DNA]</scope>
    <source>
        <strain evidence="4">SURF_26</strain>
    </source>
</reference>
<dbReference type="InterPro" id="IPR013024">
    <property type="entry name" value="GGCT-like"/>
</dbReference>
<dbReference type="InterPro" id="IPR009288">
    <property type="entry name" value="AIG2-like_dom"/>
</dbReference>
<accession>A0A3A4R607</accession>
<dbReference type="GO" id="GO:0016740">
    <property type="term" value="F:transferase activity"/>
    <property type="evidence" value="ECO:0007669"/>
    <property type="project" value="UniProtKB-KW"/>
</dbReference>
<evidence type="ECO:0000313" key="4">
    <source>
        <dbReference type="EMBL" id="RJP59856.1"/>
    </source>
</evidence>
<dbReference type="InterPro" id="IPR036568">
    <property type="entry name" value="GGCT-like_sf"/>
</dbReference>
<dbReference type="AlphaFoldDB" id="A0A3A4R607"/>
<feature type="domain" description="Gamma-glutamylcyclotransferase AIG2-like" evidence="3">
    <location>
        <begin position="3"/>
        <end position="103"/>
    </location>
</feature>
<gene>
    <name evidence="4" type="ORF">C4541_05215</name>
</gene>
<dbReference type="SUPFAM" id="SSF110857">
    <property type="entry name" value="Gamma-glutamyl cyclotransferase-like"/>
    <property type="match status" value="1"/>
</dbReference>
<dbReference type="Pfam" id="PF06094">
    <property type="entry name" value="GGACT"/>
    <property type="match status" value="1"/>
</dbReference>
<protein>
    <recommendedName>
        <fullName evidence="2">Putative gamma-glutamylcyclotransferase</fullName>
    </recommendedName>
</protein>
<dbReference type="PANTHER" id="PTHR31544:SF2">
    <property type="entry name" value="AIG2-LIKE PROTEIN D"/>
    <property type="match status" value="1"/>
</dbReference>
<evidence type="ECO:0000259" key="3">
    <source>
        <dbReference type="Pfam" id="PF06094"/>
    </source>
</evidence>